<proteinExistence type="predicted"/>
<keyword evidence="1" id="KW-0812">Transmembrane</keyword>
<dbReference type="EMBL" id="GIKN01006695">
    <property type="protein sequence ID" value="NIE48968.1"/>
    <property type="molecule type" value="Transcribed_RNA"/>
</dbReference>
<sequence>MQFRQRAAWVVLFLYLGCGFLCLTQLFQLRNSGALLRVQVTSRAPVTKFVRSNVSSTVLVVFAILLYVQGFAVLLACTKTDTKFRMVNSMFPFLLCTMWTTFRRKPTRNGGNKLDVEAEPFELPV</sequence>
<reference evidence="2" key="1">
    <citation type="submission" date="2020-03" db="EMBL/GenBank/DDBJ databases">
        <title>A transcriptome and proteome of the tick Rhipicephalus microplus shaped by the genetic composition of its hosts and developmental stage.</title>
        <authorList>
            <person name="Garcia G.R."/>
            <person name="Ribeiro J.M.C."/>
            <person name="Maruyama S.R."/>
            <person name="Gardinasse L.G."/>
            <person name="Nelson K."/>
            <person name="Ferreira B.R."/>
            <person name="Andrade T.G."/>
            <person name="Santos I.K.F.M."/>
        </authorList>
    </citation>
    <scope>NUCLEOTIDE SEQUENCE</scope>
    <source>
        <strain evidence="2">NSGR</strain>
        <tissue evidence="2">Salivary glands</tissue>
    </source>
</reference>
<keyword evidence="1" id="KW-0472">Membrane</keyword>
<organism evidence="2">
    <name type="scientific">Rhipicephalus microplus</name>
    <name type="common">Cattle tick</name>
    <name type="synonym">Boophilus microplus</name>
    <dbReference type="NCBI Taxonomy" id="6941"/>
    <lineage>
        <taxon>Eukaryota</taxon>
        <taxon>Metazoa</taxon>
        <taxon>Ecdysozoa</taxon>
        <taxon>Arthropoda</taxon>
        <taxon>Chelicerata</taxon>
        <taxon>Arachnida</taxon>
        <taxon>Acari</taxon>
        <taxon>Parasitiformes</taxon>
        <taxon>Ixodida</taxon>
        <taxon>Ixodoidea</taxon>
        <taxon>Ixodidae</taxon>
        <taxon>Rhipicephalinae</taxon>
        <taxon>Rhipicephalus</taxon>
        <taxon>Boophilus</taxon>
    </lineage>
</organism>
<keyword evidence="1" id="KW-1133">Transmembrane helix</keyword>
<protein>
    <submittedName>
        <fullName evidence="2">Putative conserved plasma membrane protein</fullName>
    </submittedName>
</protein>
<feature type="transmembrane region" description="Helical" evidence="1">
    <location>
        <begin position="58"/>
        <end position="77"/>
    </location>
</feature>
<dbReference type="AlphaFoldDB" id="A0A6G5AEE3"/>
<evidence type="ECO:0000256" key="1">
    <source>
        <dbReference type="SAM" id="Phobius"/>
    </source>
</evidence>
<name>A0A6G5AEE3_RHIMP</name>
<accession>A0A6G5AEE3</accession>
<feature type="transmembrane region" description="Helical" evidence="1">
    <location>
        <begin position="7"/>
        <end position="27"/>
    </location>
</feature>
<evidence type="ECO:0000313" key="2">
    <source>
        <dbReference type="EMBL" id="NIE48968.1"/>
    </source>
</evidence>